<accession>A0A4R3JVM4</accession>
<sequence length="393" mass="43431">MDRRQFLAGCGCCGLLGALPQLAEADSWLMPPRLQRPETGTDEGGLWAMLDREEAKLRRSLFLVRDQALNDYVSRIACRLAGDHCPDMRVYIVRTPFFNASMAPNGMMQVWTGLLLRMANEAQLAAVLGHEIGHYLARHSLDRLRDVKSRSAFGQFLGIALSAAGAGGAAPLAQLALTAGMFAYEREHEREADRIGLELMARAGYQPIEASKVWAQLLEEIKAEQDWTGDAGSRSVLFASHPPAEERQQALVERAAQISSAKTETGEAAYRAALGPHRWGLLEDELKRRKSGETLALFQRMVEEAPKDGELHYFLGEAYRLRAAEGDRQLALDAYQTAAKQANAPAEVYRSMGMLYQQTGERDAAQKAFQRYLAVKPTAADAEMVQMYLKGGV</sequence>
<comment type="caution">
    <text evidence="9">The sequence shown here is derived from an EMBL/GenBank/DDBJ whole genome shotgun (WGS) entry which is preliminary data.</text>
</comment>
<dbReference type="PROSITE" id="PS50005">
    <property type="entry name" value="TPR"/>
    <property type="match status" value="1"/>
</dbReference>
<dbReference type="GO" id="GO:0016020">
    <property type="term" value="C:membrane"/>
    <property type="evidence" value="ECO:0007669"/>
    <property type="project" value="TreeGrafter"/>
</dbReference>
<dbReference type="InterPro" id="IPR051156">
    <property type="entry name" value="Mito/Outer_Membr_Metalloprot"/>
</dbReference>
<organism evidence="9 10">
    <name type="scientific">Sulfuritortus calidifontis</name>
    <dbReference type="NCBI Taxonomy" id="1914471"/>
    <lineage>
        <taxon>Bacteria</taxon>
        <taxon>Pseudomonadati</taxon>
        <taxon>Pseudomonadota</taxon>
        <taxon>Betaproteobacteria</taxon>
        <taxon>Nitrosomonadales</taxon>
        <taxon>Thiobacillaceae</taxon>
        <taxon>Sulfuritortus</taxon>
    </lineage>
</organism>
<reference evidence="9 10" key="1">
    <citation type="submission" date="2019-03" db="EMBL/GenBank/DDBJ databases">
        <title>Genomic Encyclopedia of Type Strains, Phase IV (KMG-IV): sequencing the most valuable type-strain genomes for metagenomic binning, comparative biology and taxonomic classification.</title>
        <authorList>
            <person name="Goeker M."/>
        </authorList>
    </citation>
    <scope>NUCLEOTIDE SEQUENCE [LARGE SCALE GENOMIC DNA]</scope>
    <source>
        <strain evidence="9 10">DSM 103923</strain>
    </source>
</reference>
<evidence type="ECO:0000256" key="6">
    <source>
        <dbReference type="PROSITE-ProRule" id="PRU00339"/>
    </source>
</evidence>
<evidence type="ECO:0000256" key="1">
    <source>
        <dbReference type="ARBA" id="ARBA00022670"/>
    </source>
</evidence>
<dbReference type="PANTHER" id="PTHR22726">
    <property type="entry name" value="METALLOENDOPEPTIDASE OMA1"/>
    <property type="match status" value="1"/>
</dbReference>
<dbReference type="GO" id="GO:0051603">
    <property type="term" value="P:proteolysis involved in protein catabolic process"/>
    <property type="evidence" value="ECO:0007669"/>
    <property type="project" value="TreeGrafter"/>
</dbReference>
<dbReference type="GO" id="GO:0046872">
    <property type="term" value="F:metal ion binding"/>
    <property type="evidence" value="ECO:0007669"/>
    <property type="project" value="UniProtKB-KW"/>
</dbReference>
<dbReference type="GO" id="GO:0004222">
    <property type="term" value="F:metalloendopeptidase activity"/>
    <property type="evidence" value="ECO:0007669"/>
    <property type="project" value="InterPro"/>
</dbReference>
<comment type="similarity">
    <text evidence="7">Belongs to the peptidase M48 family.</text>
</comment>
<keyword evidence="5 7" id="KW-0482">Metalloprotease</keyword>
<dbReference type="AlphaFoldDB" id="A0A4R3JVM4"/>
<dbReference type="Pfam" id="PF01435">
    <property type="entry name" value="Peptidase_M48"/>
    <property type="match status" value="1"/>
</dbReference>
<dbReference type="InterPro" id="IPR001915">
    <property type="entry name" value="Peptidase_M48"/>
</dbReference>
<dbReference type="CDD" id="cd07324">
    <property type="entry name" value="M48C_Oma1-like"/>
    <property type="match status" value="1"/>
</dbReference>
<protein>
    <submittedName>
        <fullName evidence="9">Putative Zn-dependent protease</fullName>
    </submittedName>
</protein>
<evidence type="ECO:0000256" key="4">
    <source>
        <dbReference type="ARBA" id="ARBA00022833"/>
    </source>
</evidence>
<dbReference type="Gene3D" id="1.25.40.10">
    <property type="entry name" value="Tetratricopeptide repeat domain"/>
    <property type="match status" value="1"/>
</dbReference>
<feature type="domain" description="Peptidase M48" evidence="8">
    <location>
        <begin position="66"/>
        <end position="254"/>
    </location>
</feature>
<dbReference type="Gene3D" id="3.30.2010.10">
    <property type="entry name" value="Metalloproteases ('zincins'), catalytic domain"/>
    <property type="match status" value="1"/>
</dbReference>
<feature type="repeat" description="TPR" evidence="6">
    <location>
        <begin position="346"/>
        <end position="379"/>
    </location>
</feature>
<dbReference type="InterPro" id="IPR019734">
    <property type="entry name" value="TPR_rpt"/>
</dbReference>
<dbReference type="PANTHER" id="PTHR22726:SF24">
    <property type="entry name" value="M48 FAMILY METALLOPEPTIDASE"/>
    <property type="match status" value="1"/>
</dbReference>
<dbReference type="EMBL" id="SLZY01000006">
    <property type="protein sequence ID" value="TCS72133.1"/>
    <property type="molecule type" value="Genomic_DNA"/>
</dbReference>
<dbReference type="OrthoDB" id="9810445at2"/>
<comment type="cofactor">
    <cofactor evidence="7">
        <name>Zn(2+)</name>
        <dbReference type="ChEBI" id="CHEBI:29105"/>
    </cofactor>
    <text evidence="7">Binds 1 zinc ion per subunit.</text>
</comment>
<evidence type="ECO:0000256" key="7">
    <source>
        <dbReference type="RuleBase" id="RU003983"/>
    </source>
</evidence>
<evidence type="ECO:0000256" key="2">
    <source>
        <dbReference type="ARBA" id="ARBA00022723"/>
    </source>
</evidence>
<evidence type="ECO:0000259" key="8">
    <source>
        <dbReference type="Pfam" id="PF01435"/>
    </source>
</evidence>
<keyword evidence="2" id="KW-0479">Metal-binding</keyword>
<dbReference type="SUPFAM" id="SSF48452">
    <property type="entry name" value="TPR-like"/>
    <property type="match status" value="1"/>
</dbReference>
<evidence type="ECO:0000313" key="10">
    <source>
        <dbReference type="Proteomes" id="UP000295135"/>
    </source>
</evidence>
<keyword evidence="10" id="KW-1185">Reference proteome</keyword>
<keyword evidence="6" id="KW-0802">TPR repeat</keyword>
<gene>
    <name evidence="9" type="ORF">EDC61_10647</name>
</gene>
<dbReference type="Proteomes" id="UP000295135">
    <property type="component" value="Unassembled WGS sequence"/>
</dbReference>
<dbReference type="InterPro" id="IPR011990">
    <property type="entry name" value="TPR-like_helical_dom_sf"/>
</dbReference>
<keyword evidence="1 7" id="KW-0645">Protease</keyword>
<keyword evidence="4 7" id="KW-0862">Zinc</keyword>
<dbReference type="RefSeq" id="WP_126463856.1">
    <property type="nucleotide sequence ID" value="NZ_AP018721.1"/>
</dbReference>
<keyword evidence="3 7" id="KW-0378">Hydrolase</keyword>
<evidence type="ECO:0000256" key="5">
    <source>
        <dbReference type="ARBA" id="ARBA00023049"/>
    </source>
</evidence>
<evidence type="ECO:0000313" key="9">
    <source>
        <dbReference type="EMBL" id="TCS72133.1"/>
    </source>
</evidence>
<name>A0A4R3JVM4_9PROT</name>
<evidence type="ECO:0000256" key="3">
    <source>
        <dbReference type="ARBA" id="ARBA00022801"/>
    </source>
</evidence>
<proteinExistence type="inferred from homology"/>